<evidence type="ECO:0008006" key="3">
    <source>
        <dbReference type="Google" id="ProtNLM"/>
    </source>
</evidence>
<dbReference type="OrthoDB" id="2740448at2759"/>
<evidence type="ECO:0000313" key="1">
    <source>
        <dbReference type="EMBL" id="PGH21528.1"/>
    </source>
</evidence>
<dbReference type="AlphaFoldDB" id="A0A2B7YL09"/>
<proteinExistence type="predicted"/>
<organism evidence="1 2">
    <name type="scientific">Polytolypa hystricis (strain UAMH7299)</name>
    <dbReference type="NCBI Taxonomy" id="1447883"/>
    <lineage>
        <taxon>Eukaryota</taxon>
        <taxon>Fungi</taxon>
        <taxon>Dikarya</taxon>
        <taxon>Ascomycota</taxon>
        <taxon>Pezizomycotina</taxon>
        <taxon>Eurotiomycetes</taxon>
        <taxon>Eurotiomycetidae</taxon>
        <taxon>Onygenales</taxon>
        <taxon>Onygenales incertae sedis</taxon>
        <taxon>Polytolypa</taxon>
    </lineage>
</organism>
<gene>
    <name evidence="1" type="ORF">AJ80_03196</name>
</gene>
<dbReference type="EMBL" id="PDNA01000034">
    <property type="protein sequence ID" value="PGH21528.1"/>
    <property type="molecule type" value="Genomic_DNA"/>
</dbReference>
<keyword evidence="2" id="KW-1185">Reference proteome</keyword>
<reference evidence="1 2" key="1">
    <citation type="submission" date="2017-10" db="EMBL/GenBank/DDBJ databases">
        <title>Comparative genomics in systemic dimorphic fungi from Ajellomycetaceae.</title>
        <authorList>
            <person name="Munoz J.F."/>
            <person name="Mcewen J.G."/>
            <person name="Clay O.K."/>
            <person name="Cuomo C.A."/>
        </authorList>
    </citation>
    <scope>NUCLEOTIDE SEQUENCE [LARGE SCALE GENOMIC DNA]</scope>
    <source>
        <strain evidence="1 2">UAMH7299</strain>
    </source>
</reference>
<accession>A0A2B7YL09</accession>
<sequence length="402" mass="43913">MQVKCRTKNDSCGQCKRLGKACTFSSMKQGGNQRTRKESINLALQAGQLDFLIQSSASSTTDGTSHEPICSIKQCSLPADGKFDHRQGQGQELLPELSTDIAPDFDTSFLARLSQQLSDQDGDTLSDLSLSPFSSFSTSENLLSLSVSLGDELPHHLSSTGPSQDLSVFDIGTVATSTPLHASALSLSQPPPRRACQCLAAVVFAFEEFETRCNTRNRAELDSVIAYQKKAIKCCRLMVNCTSCTGKRENFVLLVFITEKIVAACGQIFVLYSMKAGEPDTQAVSGLSPLQDCDRLLEDWDLDISPSSSSSSSIKSASAGMLPDWRELLLGEYEVSSRLEWEHLVGVLILLQSRAMMELLADMKKIGGDVLGEMQKASLARAERRVYDFGKKMSVSLDSLRY</sequence>
<evidence type="ECO:0000313" key="2">
    <source>
        <dbReference type="Proteomes" id="UP000224634"/>
    </source>
</evidence>
<name>A0A2B7YL09_POLH7</name>
<dbReference type="STRING" id="1447883.A0A2B7YL09"/>
<dbReference type="Proteomes" id="UP000224634">
    <property type="component" value="Unassembled WGS sequence"/>
</dbReference>
<protein>
    <recommendedName>
        <fullName evidence="3">Zn(2)-C6 fungal-type domain-containing protein</fullName>
    </recommendedName>
</protein>
<comment type="caution">
    <text evidence="1">The sequence shown here is derived from an EMBL/GenBank/DDBJ whole genome shotgun (WGS) entry which is preliminary data.</text>
</comment>